<reference evidence="1 2" key="1">
    <citation type="submission" date="2016-05" db="EMBL/GenBank/DDBJ databases">
        <title>Genomic and physiological characterization of Planctopirus sp. isolated from fresh water lake.</title>
        <authorList>
            <person name="Subhash Y."/>
            <person name="Ramana C."/>
        </authorList>
    </citation>
    <scope>NUCLEOTIDE SEQUENCE [LARGE SCALE GENOMIC DNA]</scope>
    <source>
        <strain evidence="1 2">JC280</strain>
    </source>
</reference>
<evidence type="ECO:0000313" key="1">
    <source>
        <dbReference type="EMBL" id="ODA27867.1"/>
    </source>
</evidence>
<proteinExistence type="predicted"/>
<dbReference type="InterPro" id="IPR011990">
    <property type="entry name" value="TPR-like_helical_dom_sf"/>
</dbReference>
<organism evidence="1 2">
    <name type="scientific">Planctopirus hydrillae</name>
    <dbReference type="NCBI Taxonomy" id="1841610"/>
    <lineage>
        <taxon>Bacteria</taxon>
        <taxon>Pseudomonadati</taxon>
        <taxon>Planctomycetota</taxon>
        <taxon>Planctomycetia</taxon>
        <taxon>Planctomycetales</taxon>
        <taxon>Planctomycetaceae</taxon>
        <taxon>Planctopirus</taxon>
    </lineage>
</organism>
<dbReference type="AlphaFoldDB" id="A0A1C3E3Q7"/>
<evidence type="ECO:0000313" key="2">
    <source>
        <dbReference type="Proteomes" id="UP000094828"/>
    </source>
</evidence>
<accession>A0A1C3E3Q7</accession>
<dbReference type="Proteomes" id="UP000094828">
    <property type="component" value="Unassembled WGS sequence"/>
</dbReference>
<dbReference type="PROSITE" id="PS51257">
    <property type="entry name" value="PROKAR_LIPOPROTEIN"/>
    <property type="match status" value="1"/>
</dbReference>
<sequence length="177" mass="19941">MVVDCGKRIAAWLFLAMMGSGCGAMIDRMLAPAPPSQSMTIYYQPRDWISPWSNDENFQTLPVDQEICSILHRGRAKDALPIIEETLGAADINADQRQRLLFLKAIALAETHETKGAIQILDQLIASTPDQWEFYFHRWQLRLLALDEQGAKADREAGMKLNPKQFSQDFSPTSGVF</sequence>
<protein>
    <recommendedName>
        <fullName evidence="3">Tetratricopeptide repeat protein</fullName>
    </recommendedName>
</protein>
<gene>
    <name evidence="1" type="ORF">A6X21_15045</name>
</gene>
<dbReference type="EMBL" id="LYDR01000159">
    <property type="protein sequence ID" value="ODA27867.1"/>
    <property type="molecule type" value="Genomic_DNA"/>
</dbReference>
<dbReference type="SUPFAM" id="SSF48452">
    <property type="entry name" value="TPR-like"/>
    <property type="match status" value="1"/>
</dbReference>
<evidence type="ECO:0008006" key="3">
    <source>
        <dbReference type="Google" id="ProtNLM"/>
    </source>
</evidence>
<name>A0A1C3E3Q7_9PLAN</name>
<keyword evidence="2" id="KW-1185">Reference proteome</keyword>
<comment type="caution">
    <text evidence="1">The sequence shown here is derived from an EMBL/GenBank/DDBJ whole genome shotgun (WGS) entry which is preliminary data.</text>
</comment>